<name>A0A2G9RTE5_AQUCT</name>
<evidence type="ECO:0000313" key="2">
    <source>
        <dbReference type="Proteomes" id="UP000228934"/>
    </source>
</evidence>
<keyword evidence="2" id="KW-1185">Reference proteome</keyword>
<accession>A0A2G9RTE5</accession>
<sequence length="126" mass="14320">MAFPQQAKSLQTILSSAGCKYTSNWLPAATHKLFFLQFFMNLHHKKHPYTSTIRLSCYANVCTVPLYPYLHLFFLSWAQTETVCSNIIALTFTYISSCKVTVMLPYKLIAGPSDSHEGRKTHPDLV</sequence>
<dbReference type="OrthoDB" id="10050321at2759"/>
<gene>
    <name evidence="1" type="ORF">AB205_0003400</name>
</gene>
<protein>
    <submittedName>
        <fullName evidence="1">Uncharacterized protein</fullName>
    </submittedName>
</protein>
<dbReference type="AlphaFoldDB" id="A0A2G9RTE5"/>
<dbReference type="Proteomes" id="UP000228934">
    <property type="component" value="Unassembled WGS sequence"/>
</dbReference>
<evidence type="ECO:0000313" key="1">
    <source>
        <dbReference type="EMBL" id="PIO31186.1"/>
    </source>
</evidence>
<organism evidence="1 2">
    <name type="scientific">Aquarana catesbeiana</name>
    <name type="common">American bullfrog</name>
    <name type="synonym">Rana catesbeiana</name>
    <dbReference type="NCBI Taxonomy" id="8400"/>
    <lineage>
        <taxon>Eukaryota</taxon>
        <taxon>Metazoa</taxon>
        <taxon>Chordata</taxon>
        <taxon>Craniata</taxon>
        <taxon>Vertebrata</taxon>
        <taxon>Euteleostomi</taxon>
        <taxon>Amphibia</taxon>
        <taxon>Batrachia</taxon>
        <taxon>Anura</taxon>
        <taxon>Neobatrachia</taxon>
        <taxon>Ranoidea</taxon>
        <taxon>Ranidae</taxon>
        <taxon>Aquarana</taxon>
    </lineage>
</organism>
<proteinExistence type="predicted"/>
<reference evidence="2" key="1">
    <citation type="journal article" date="2017" name="Nat. Commun.">
        <title>The North American bullfrog draft genome provides insight into hormonal regulation of long noncoding RNA.</title>
        <authorList>
            <person name="Hammond S.A."/>
            <person name="Warren R.L."/>
            <person name="Vandervalk B.P."/>
            <person name="Kucuk E."/>
            <person name="Khan H."/>
            <person name="Gibb E.A."/>
            <person name="Pandoh P."/>
            <person name="Kirk H."/>
            <person name="Zhao Y."/>
            <person name="Jones M."/>
            <person name="Mungall A.J."/>
            <person name="Coope R."/>
            <person name="Pleasance S."/>
            <person name="Moore R.A."/>
            <person name="Holt R.A."/>
            <person name="Round J.M."/>
            <person name="Ohora S."/>
            <person name="Walle B.V."/>
            <person name="Veldhoen N."/>
            <person name="Helbing C.C."/>
            <person name="Birol I."/>
        </authorList>
    </citation>
    <scope>NUCLEOTIDE SEQUENCE [LARGE SCALE GENOMIC DNA]</scope>
</reference>
<dbReference type="EMBL" id="KV933306">
    <property type="protein sequence ID" value="PIO31186.1"/>
    <property type="molecule type" value="Genomic_DNA"/>
</dbReference>